<dbReference type="InterPro" id="IPR011604">
    <property type="entry name" value="PDDEXK-like_dom_sf"/>
</dbReference>
<feature type="domain" description="PD-(D/E)XK endonuclease-like" evidence="1">
    <location>
        <begin position="10"/>
        <end position="262"/>
    </location>
</feature>
<keyword evidence="3" id="KW-1185">Reference proteome</keyword>
<dbReference type="AlphaFoldDB" id="A0A1H1GUP0"/>
<proteinExistence type="predicted"/>
<organism evidence="2 3">
    <name type="scientific">Paraburkholderia tuberum</name>
    <dbReference type="NCBI Taxonomy" id="157910"/>
    <lineage>
        <taxon>Bacteria</taxon>
        <taxon>Pseudomonadati</taxon>
        <taxon>Pseudomonadota</taxon>
        <taxon>Betaproteobacteria</taxon>
        <taxon>Burkholderiales</taxon>
        <taxon>Burkholderiaceae</taxon>
        <taxon>Paraburkholderia</taxon>
    </lineage>
</organism>
<dbReference type="EMBL" id="FNKX01000001">
    <property type="protein sequence ID" value="SDR16897.1"/>
    <property type="molecule type" value="Genomic_DNA"/>
</dbReference>
<dbReference type="Gene3D" id="3.90.320.10">
    <property type="match status" value="1"/>
</dbReference>
<dbReference type="STRING" id="157910.SAMN05445850_3096"/>
<protein>
    <submittedName>
        <fullName evidence="2">PD-(D/E)XK nuclease superfamily protein</fullName>
    </submittedName>
</protein>
<dbReference type="Proteomes" id="UP000199365">
    <property type="component" value="Unassembled WGS sequence"/>
</dbReference>
<dbReference type="InterPro" id="IPR038726">
    <property type="entry name" value="PDDEXK_AddAB-type"/>
</dbReference>
<dbReference type="RefSeq" id="WP_090804391.1">
    <property type="nucleotide sequence ID" value="NZ_FNKX01000001.1"/>
</dbReference>
<gene>
    <name evidence="2" type="ORF">SAMN05445850_3096</name>
</gene>
<reference evidence="3" key="1">
    <citation type="submission" date="2016-10" db="EMBL/GenBank/DDBJ databases">
        <authorList>
            <person name="Varghese N."/>
            <person name="Submissions S."/>
        </authorList>
    </citation>
    <scope>NUCLEOTIDE SEQUENCE [LARGE SCALE GENOMIC DNA]</scope>
    <source>
        <strain evidence="3">DUS833</strain>
    </source>
</reference>
<name>A0A1H1GUP0_9BURK</name>
<evidence type="ECO:0000313" key="3">
    <source>
        <dbReference type="Proteomes" id="UP000199365"/>
    </source>
</evidence>
<evidence type="ECO:0000259" key="1">
    <source>
        <dbReference type="Pfam" id="PF12705"/>
    </source>
</evidence>
<accession>A0A1H1GUP0</accession>
<sequence>MGTITIRASAWGTLFDCAMKFEGEHLLGMRKASGLRATLGTAVHASTAANDQAHLDGNPLSPDDTAGVFIDTLHNPTQDVDYSDDDLTLREAERIGLSLHTRYCLEIAPQFEYTAVEMKLSPFEIDCGGGTIVRLTGSMDRARVARREDGIAIPDLKTGRAIIQNGQVNLKGKSAQLGTYQLLYEHTTKEPTVGGQIIALPTAGKTAPMVSPLFDARRVMVGTEDHRGLIQFAAAMFRSGLFPPNPQSVLCSPKYCARWKTCMFHA</sequence>
<evidence type="ECO:0000313" key="2">
    <source>
        <dbReference type="EMBL" id="SDR16897.1"/>
    </source>
</evidence>
<dbReference type="Pfam" id="PF12705">
    <property type="entry name" value="PDDEXK_1"/>
    <property type="match status" value="1"/>
</dbReference>